<dbReference type="Pfam" id="PF10129">
    <property type="entry name" value="OpgC_C"/>
    <property type="match status" value="2"/>
</dbReference>
<name>A0A8J7SFS2_9RHOB</name>
<keyword evidence="2" id="KW-0812">Transmembrane</keyword>
<sequence length="536" mass="58040">MIEGGMRQTGPSETPAPGGKRQRDLRLDFFRGLAMFIILLAHTPGNAWTLWIPARFGFSDATEIFVFCSGFASALAFGATFVKRSWLLGAARIAYRVWQVYWAHIGIFLVTATLVFSIDYFGVGIEGHRHVTEPYVVPLFSRTGEALIGLLTLTYVPGLFDILPMYLVILAMVPVVMALYAVGGRAAVAAFVVTVWLASNLAGLGRLAEESADPGALTTALAPLGTALGWMNLPSNPFGNGTWFFNPFGWQLVFFTGFAFGMGWIPAPPVTRGLVRLALAIVVLTIPFAWFKIHDGLYVPADWALREWIAATRDWAEPMWWKSWLGIFRYAHFLAVAYLAWVAVGPGGRRLTEGFSPPRALGGVWLALAAVVVVLTIPYAYVDEIRTISPTLDAFLVKTVPLIPGDRMGLVQLAHLVALIVVVWAAIGASGREAVARRWLPASVPVIRKVGTQSLAVFMTSIPLAQINGWLLGIMGPDVWTRAAINLSGFAILIATAYMVSWFKSQPWRGAQVASAGAIEGHGRKAGASGGKAARA</sequence>
<dbReference type="PANTHER" id="PTHR38592:SF3">
    <property type="entry name" value="BLL4819 PROTEIN"/>
    <property type="match status" value="1"/>
</dbReference>
<feature type="transmembrane region" description="Helical" evidence="2">
    <location>
        <begin position="360"/>
        <end position="382"/>
    </location>
</feature>
<feature type="transmembrane region" description="Helical" evidence="2">
    <location>
        <begin position="102"/>
        <end position="123"/>
    </location>
</feature>
<keyword evidence="4" id="KW-1185">Reference proteome</keyword>
<keyword evidence="2" id="KW-1133">Transmembrane helix</keyword>
<dbReference type="InterPro" id="IPR014550">
    <property type="entry name" value="UCP028704_OpgC"/>
</dbReference>
<protein>
    <submittedName>
        <fullName evidence="3">OpgC domain-containing protein</fullName>
    </submittedName>
</protein>
<feature type="transmembrane region" description="Helical" evidence="2">
    <location>
        <begin position="327"/>
        <end position="348"/>
    </location>
</feature>
<feature type="transmembrane region" description="Helical" evidence="2">
    <location>
        <begin position="29"/>
        <end position="52"/>
    </location>
</feature>
<gene>
    <name evidence="3" type="ORF">H0I76_10990</name>
</gene>
<dbReference type="PANTHER" id="PTHR38592">
    <property type="entry name" value="BLL4819 PROTEIN"/>
    <property type="match status" value="1"/>
</dbReference>
<feature type="transmembrane region" description="Helical" evidence="2">
    <location>
        <begin position="410"/>
        <end position="429"/>
    </location>
</feature>
<evidence type="ECO:0000313" key="4">
    <source>
        <dbReference type="Proteomes" id="UP000655420"/>
    </source>
</evidence>
<reference evidence="3" key="1">
    <citation type="submission" date="2020-12" db="EMBL/GenBank/DDBJ databases">
        <title>Bacterial taxonomy.</title>
        <authorList>
            <person name="Pan X."/>
        </authorList>
    </citation>
    <scope>NUCLEOTIDE SEQUENCE</scope>
    <source>
        <strain evidence="3">M0105</strain>
    </source>
</reference>
<evidence type="ECO:0000256" key="1">
    <source>
        <dbReference type="SAM" id="MobiDB-lite"/>
    </source>
</evidence>
<organism evidence="3 4">
    <name type="scientific">Thermohalobaculum xanthum</name>
    <dbReference type="NCBI Taxonomy" id="2753746"/>
    <lineage>
        <taxon>Bacteria</taxon>
        <taxon>Pseudomonadati</taxon>
        <taxon>Pseudomonadota</taxon>
        <taxon>Alphaproteobacteria</taxon>
        <taxon>Rhodobacterales</taxon>
        <taxon>Paracoccaceae</taxon>
        <taxon>Thermohalobaculum</taxon>
    </lineage>
</organism>
<proteinExistence type="predicted"/>
<feature type="transmembrane region" description="Helical" evidence="2">
    <location>
        <begin position="274"/>
        <end position="293"/>
    </location>
</feature>
<feature type="region of interest" description="Disordered" evidence="1">
    <location>
        <begin position="1"/>
        <end position="21"/>
    </location>
</feature>
<evidence type="ECO:0000256" key="2">
    <source>
        <dbReference type="SAM" id="Phobius"/>
    </source>
</evidence>
<comment type="caution">
    <text evidence="3">The sequence shown here is derived from an EMBL/GenBank/DDBJ whole genome shotgun (WGS) entry which is preliminary data.</text>
</comment>
<dbReference type="AlphaFoldDB" id="A0A8J7SFS2"/>
<dbReference type="EMBL" id="JAEHHL010000006">
    <property type="protein sequence ID" value="MBK0399717.1"/>
    <property type="molecule type" value="Genomic_DNA"/>
</dbReference>
<accession>A0A8J7SFS2</accession>
<keyword evidence="2" id="KW-0472">Membrane</keyword>
<feature type="transmembrane region" description="Helical" evidence="2">
    <location>
        <begin position="64"/>
        <end position="82"/>
    </location>
</feature>
<feature type="transmembrane region" description="Helical" evidence="2">
    <location>
        <begin position="483"/>
        <end position="503"/>
    </location>
</feature>
<feature type="transmembrane region" description="Helical" evidence="2">
    <location>
        <begin position="248"/>
        <end position="267"/>
    </location>
</feature>
<dbReference type="RefSeq" id="WP_200609910.1">
    <property type="nucleotide sequence ID" value="NZ_JAEHHL010000006.1"/>
</dbReference>
<feature type="transmembrane region" description="Helical" evidence="2">
    <location>
        <begin position="450"/>
        <end position="471"/>
    </location>
</feature>
<evidence type="ECO:0000313" key="3">
    <source>
        <dbReference type="EMBL" id="MBK0399717.1"/>
    </source>
</evidence>
<dbReference type="Proteomes" id="UP000655420">
    <property type="component" value="Unassembled WGS sequence"/>
</dbReference>